<organism evidence="1 2">
    <name type="scientific">Cirrhinus mrigala</name>
    <name type="common">Mrigala</name>
    <dbReference type="NCBI Taxonomy" id="683832"/>
    <lineage>
        <taxon>Eukaryota</taxon>
        <taxon>Metazoa</taxon>
        <taxon>Chordata</taxon>
        <taxon>Craniata</taxon>
        <taxon>Vertebrata</taxon>
        <taxon>Euteleostomi</taxon>
        <taxon>Actinopterygii</taxon>
        <taxon>Neopterygii</taxon>
        <taxon>Teleostei</taxon>
        <taxon>Ostariophysi</taxon>
        <taxon>Cypriniformes</taxon>
        <taxon>Cyprinidae</taxon>
        <taxon>Labeoninae</taxon>
        <taxon>Labeonini</taxon>
        <taxon>Cirrhinus</taxon>
    </lineage>
</organism>
<evidence type="ECO:0000313" key="2">
    <source>
        <dbReference type="Proteomes" id="UP001529510"/>
    </source>
</evidence>
<evidence type="ECO:0000313" key="1">
    <source>
        <dbReference type="EMBL" id="KAL0187529.1"/>
    </source>
</evidence>
<dbReference type="EMBL" id="JAMKFB020000007">
    <property type="protein sequence ID" value="KAL0187529.1"/>
    <property type="molecule type" value="Genomic_DNA"/>
</dbReference>
<sequence length="124" mass="13383">HHPPGSGFTAVLALAPPLSSEPLASPQSHKLGNASMVIETICVTLGLQLLGFAWVSMLPPTPPQSVVSWLHFLWLLHHRLVHGLFHRHHLWGSKSSIPPLFPMVAAAPSHHSCVVTGGTYRDGD</sequence>
<name>A0ABD0QMY3_CIRMR</name>
<feature type="non-terminal residue" evidence="1">
    <location>
        <position position="124"/>
    </location>
</feature>
<proteinExistence type="predicted"/>
<feature type="non-terminal residue" evidence="1">
    <location>
        <position position="1"/>
    </location>
</feature>
<comment type="caution">
    <text evidence="1">The sequence shown here is derived from an EMBL/GenBank/DDBJ whole genome shotgun (WGS) entry which is preliminary data.</text>
</comment>
<accession>A0ABD0QMY3</accession>
<dbReference type="AlphaFoldDB" id="A0ABD0QMY3"/>
<keyword evidence="2" id="KW-1185">Reference proteome</keyword>
<gene>
    <name evidence="1" type="ORF">M9458_014628</name>
</gene>
<reference evidence="1 2" key="1">
    <citation type="submission" date="2024-05" db="EMBL/GenBank/DDBJ databases">
        <title>Genome sequencing and assembly of Indian major carp, Cirrhinus mrigala (Hamilton, 1822).</title>
        <authorList>
            <person name="Mohindra V."/>
            <person name="Chowdhury L.M."/>
            <person name="Lal K."/>
            <person name="Jena J.K."/>
        </authorList>
    </citation>
    <scope>NUCLEOTIDE SEQUENCE [LARGE SCALE GENOMIC DNA]</scope>
    <source>
        <strain evidence="1">CM1030</strain>
        <tissue evidence="1">Blood</tissue>
    </source>
</reference>
<protein>
    <submittedName>
        <fullName evidence="1">Uncharacterized protein</fullName>
    </submittedName>
</protein>
<dbReference type="Proteomes" id="UP001529510">
    <property type="component" value="Unassembled WGS sequence"/>
</dbReference>